<dbReference type="PANTHER" id="PTHR33447:SF20">
    <property type="entry name" value="GLUTATHIONE GAMMA-GLUTAMYLCYSTEINYLTRANSFERASE"/>
    <property type="match status" value="1"/>
</dbReference>
<dbReference type="GO" id="GO:0010038">
    <property type="term" value="P:response to metal ion"/>
    <property type="evidence" value="ECO:0007669"/>
    <property type="project" value="InterPro"/>
</dbReference>
<dbReference type="GO" id="GO:0016756">
    <property type="term" value="F:glutathione gamma-glutamylcysteinyltransferase activity"/>
    <property type="evidence" value="ECO:0007669"/>
    <property type="project" value="UniProtKB-EC"/>
</dbReference>
<dbReference type="InterPro" id="IPR038156">
    <property type="entry name" value="PCS_N_sf"/>
</dbReference>
<evidence type="ECO:0000256" key="3">
    <source>
        <dbReference type="ARBA" id="ARBA00022679"/>
    </source>
</evidence>
<dbReference type="InterPro" id="IPR040409">
    <property type="entry name" value="PCS-like"/>
</dbReference>
<feature type="domain" description="Peptidase C83" evidence="6">
    <location>
        <begin position="160"/>
        <end position="420"/>
    </location>
</feature>
<dbReference type="PANTHER" id="PTHR33447">
    <property type="entry name" value="GLUTATHIONE GAMMA-GLUTAMYLCYSTEINYLTRANSFERASE"/>
    <property type="match status" value="1"/>
</dbReference>
<dbReference type="InterPro" id="IPR007719">
    <property type="entry name" value="PCS_N"/>
</dbReference>
<organism evidence="7 8">
    <name type="scientific">Chaetoceros tenuissimus</name>
    <dbReference type="NCBI Taxonomy" id="426638"/>
    <lineage>
        <taxon>Eukaryota</taxon>
        <taxon>Sar</taxon>
        <taxon>Stramenopiles</taxon>
        <taxon>Ochrophyta</taxon>
        <taxon>Bacillariophyta</taxon>
        <taxon>Coscinodiscophyceae</taxon>
        <taxon>Chaetocerotophycidae</taxon>
        <taxon>Chaetocerotales</taxon>
        <taxon>Chaetocerotaceae</taxon>
        <taxon>Chaetoceros</taxon>
    </lineage>
</organism>
<dbReference type="SUPFAM" id="SSF54001">
    <property type="entry name" value="Cysteine proteinases"/>
    <property type="match status" value="1"/>
</dbReference>
<evidence type="ECO:0000256" key="2">
    <source>
        <dbReference type="ARBA" id="ARBA00022539"/>
    </source>
</evidence>
<dbReference type="GO" id="GO:0046872">
    <property type="term" value="F:metal ion binding"/>
    <property type="evidence" value="ECO:0007669"/>
    <property type="project" value="UniProtKB-KW"/>
</dbReference>
<feature type="transmembrane region" description="Helical" evidence="5">
    <location>
        <begin position="80"/>
        <end position="103"/>
    </location>
</feature>
<accession>A0AAD3H0L2</accession>
<gene>
    <name evidence="7" type="ORF">CTEN210_02439</name>
</gene>
<dbReference type="GO" id="GO:0046938">
    <property type="term" value="P:phytochelatin biosynthetic process"/>
    <property type="evidence" value="ECO:0007669"/>
    <property type="project" value="InterPro"/>
</dbReference>
<evidence type="ECO:0000256" key="4">
    <source>
        <dbReference type="ARBA" id="ARBA00022723"/>
    </source>
</evidence>
<sequence>MASTLTNFSSYQSTTGASLDASENFNQEPAFEYDLSGNKTPNEIRFKSSDALHTLDERTALTGNGTERDDVTKTMKKTPFLIYTIISTLLFGFSLGFSFGYYASERGLFKMTNSVEQTSDITRPSMDQDLVEKGKKALEFMDKFFFKDSITEGADSPLLSFSLGASSSTVKARPLVYLNRPDAYGLLIDSTPGLSSISAYSNDFFLISSGLDAQINQAYCGVAAAVGILNSLRFIKSTDSDSGVDIPTDPVYNPYPYATQEDVFDVCTQQTVVSHTGGGPGIDGILTPPFGLSLSQVEALLKCHLHSTKGSSWTVTAQNVDDTHQTVAKMKFDLKNALMDTNSRVLVNYDRSKIGQNGSGHWAPVGSYSDTMDAFLLLEVAKYKYPSVWVPSERLFDGMSTTDDCGEWNFPAAQDALSQEERLSTSPAEYATTTAKLGCKSELRGYIIISKS</sequence>
<keyword evidence="8" id="KW-1185">Reference proteome</keyword>
<evidence type="ECO:0000256" key="5">
    <source>
        <dbReference type="SAM" id="Phobius"/>
    </source>
</evidence>
<reference evidence="7 8" key="1">
    <citation type="journal article" date="2021" name="Sci. Rep.">
        <title>The genome of the diatom Chaetoceros tenuissimus carries an ancient integrated fragment of an extant virus.</title>
        <authorList>
            <person name="Hongo Y."/>
            <person name="Kimura K."/>
            <person name="Takaki Y."/>
            <person name="Yoshida Y."/>
            <person name="Baba S."/>
            <person name="Kobayashi G."/>
            <person name="Nagasaki K."/>
            <person name="Hano T."/>
            <person name="Tomaru Y."/>
        </authorList>
    </citation>
    <scope>NUCLEOTIDE SEQUENCE [LARGE SCALE GENOMIC DNA]</scope>
    <source>
        <strain evidence="7 8">NIES-3715</strain>
    </source>
</reference>
<dbReference type="Proteomes" id="UP001054902">
    <property type="component" value="Unassembled WGS sequence"/>
</dbReference>
<keyword evidence="4" id="KW-0479">Metal-binding</keyword>
<dbReference type="Gene3D" id="3.90.70.30">
    <property type="entry name" value="Phytochelatin synthase, N-terminal domain"/>
    <property type="match status" value="1"/>
</dbReference>
<dbReference type="Pfam" id="PF05023">
    <property type="entry name" value="Phytochelatin"/>
    <property type="match status" value="1"/>
</dbReference>
<keyword evidence="5" id="KW-1133">Transmembrane helix</keyword>
<evidence type="ECO:0000313" key="7">
    <source>
        <dbReference type="EMBL" id="GFH45965.1"/>
    </source>
</evidence>
<keyword evidence="5" id="KW-0472">Membrane</keyword>
<dbReference type="EMBL" id="BLLK01000022">
    <property type="protein sequence ID" value="GFH45965.1"/>
    <property type="molecule type" value="Genomic_DNA"/>
</dbReference>
<dbReference type="PROSITE" id="PS51443">
    <property type="entry name" value="PCS"/>
    <property type="match status" value="1"/>
</dbReference>
<evidence type="ECO:0000313" key="8">
    <source>
        <dbReference type="Proteomes" id="UP001054902"/>
    </source>
</evidence>
<keyword evidence="5" id="KW-0812">Transmembrane</keyword>
<keyword evidence="2" id="KW-0104">Cadmium</keyword>
<evidence type="ECO:0000259" key="6">
    <source>
        <dbReference type="PROSITE" id="PS51443"/>
    </source>
</evidence>
<dbReference type="InterPro" id="IPR038765">
    <property type="entry name" value="Papain-like_cys_pep_sf"/>
</dbReference>
<evidence type="ECO:0000256" key="1">
    <source>
        <dbReference type="ARBA" id="ARBA00012468"/>
    </source>
</evidence>
<dbReference type="AlphaFoldDB" id="A0AAD3H0L2"/>
<proteinExistence type="predicted"/>
<protein>
    <recommendedName>
        <fullName evidence="1">glutathione gamma-glutamylcysteinyltransferase</fullName>
        <ecNumber evidence="1">2.3.2.15</ecNumber>
    </recommendedName>
</protein>
<dbReference type="EC" id="2.3.2.15" evidence="1"/>
<keyword evidence="3" id="KW-0808">Transferase</keyword>
<comment type="caution">
    <text evidence="7">The sequence shown here is derived from an EMBL/GenBank/DDBJ whole genome shotgun (WGS) entry which is preliminary data.</text>
</comment>
<name>A0AAD3H0L2_9STRA</name>